<dbReference type="PANTHER" id="PTHR45856:SF24">
    <property type="entry name" value="FUNGAL LIPASE-LIKE DOMAIN-CONTAINING PROTEIN"/>
    <property type="match status" value="1"/>
</dbReference>
<reference evidence="3" key="1">
    <citation type="submission" date="2015-08" db="EMBL/GenBank/DDBJ databases">
        <title>Genome sequencing project for genomic taxonomy and phylogenomics of Bacillus-like bacteria.</title>
        <authorList>
            <person name="Liu B."/>
            <person name="Wang J."/>
            <person name="Zhu Y."/>
            <person name="Liu G."/>
            <person name="Chen Q."/>
            <person name="Chen Z."/>
            <person name="Lan J."/>
            <person name="Che J."/>
            <person name="Ge C."/>
            <person name="Shi H."/>
            <person name="Pan Z."/>
            <person name="Liu X."/>
        </authorList>
    </citation>
    <scope>NUCLEOTIDE SEQUENCE [LARGE SCALE GENOMIC DNA]</scope>
    <source>
        <strain evidence="3">FJAT-22460</strain>
    </source>
</reference>
<dbReference type="GO" id="GO:0006629">
    <property type="term" value="P:lipid metabolic process"/>
    <property type="evidence" value="ECO:0007669"/>
    <property type="project" value="InterPro"/>
</dbReference>
<dbReference type="CDD" id="cd00519">
    <property type="entry name" value="Lipase_3"/>
    <property type="match status" value="1"/>
</dbReference>
<dbReference type="InterPro" id="IPR051218">
    <property type="entry name" value="Sec_MonoDiacylglyc_Lipase"/>
</dbReference>
<dbReference type="Pfam" id="PF01764">
    <property type="entry name" value="Lipase_3"/>
    <property type="match status" value="1"/>
</dbReference>
<dbReference type="Gene3D" id="3.40.50.1820">
    <property type="entry name" value="alpha/beta hydrolase"/>
    <property type="match status" value="1"/>
</dbReference>
<keyword evidence="3" id="KW-1185">Reference proteome</keyword>
<evidence type="ECO:0000313" key="3">
    <source>
        <dbReference type="Proteomes" id="UP000036932"/>
    </source>
</evidence>
<gene>
    <name evidence="2" type="ORF">AM231_14325</name>
</gene>
<dbReference type="PANTHER" id="PTHR45856">
    <property type="entry name" value="ALPHA/BETA-HYDROLASES SUPERFAMILY PROTEIN"/>
    <property type="match status" value="1"/>
</dbReference>
<dbReference type="AlphaFoldDB" id="A0A0M1P712"/>
<dbReference type="OrthoDB" id="5522031at2"/>
<proteinExistence type="predicted"/>
<dbReference type="InterPro" id="IPR029058">
    <property type="entry name" value="AB_hydrolase_fold"/>
</dbReference>
<dbReference type="SUPFAM" id="SSF53474">
    <property type="entry name" value="alpha/beta-Hydrolases"/>
    <property type="match status" value="1"/>
</dbReference>
<evidence type="ECO:0000259" key="1">
    <source>
        <dbReference type="Pfam" id="PF01764"/>
    </source>
</evidence>
<feature type="domain" description="Fungal lipase-type" evidence="1">
    <location>
        <begin position="67"/>
        <end position="196"/>
    </location>
</feature>
<dbReference type="PATRIC" id="fig|1705565.3.peg.4905"/>
<accession>A0A0M1P712</accession>
<dbReference type="Proteomes" id="UP000036932">
    <property type="component" value="Unassembled WGS sequence"/>
</dbReference>
<dbReference type="RefSeq" id="WP_054403139.1">
    <property type="nucleotide sequence ID" value="NZ_LIUT01000001.1"/>
</dbReference>
<protein>
    <submittedName>
        <fullName evidence="2">Lipase</fullName>
    </submittedName>
</protein>
<comment type="caution">
    <text evidence="2">The sequence shown here is derived from an EMBL/GenBank/DDBJ whole genome shotgun (WGS) entry which is preliminary data.</text>
</comment>
<name>A0A0M1P712_9BACL</name>
<sequence>MGTSMEQEQWAIFLAAICGQTYTQFTNTDGSFVLPLNYSLYDTIEANSLISVTERFGFILESQDNIIIAFRGTSSTTNWISDAIASQKNFKYIKESTLTHRGFTNIYASARGQIISALNRLAAHKTLFITGHSLGGALATLCAVDVAANTENRLPYVFTYGAPRVGDPDFAKAFTKYVRSSCRIANLFDVVTHAPPHIYKMPKREKTYYYSHVHTRWPLNFQNGSVSSNHVIGSYYAELAQLQPQFAEQLCSTNPGFCPITESPIETV</sequence>
<organism evidence="2 3">
    <name type="scientific">Paenibacillus solani</name>
    <dbReference type="NCBI Taxonomy" id="1705565"/>
    <lineage>
        <taxon>Bacteria</taxon>
        <taxon>Bacillati</taxon>
        <taxon>Bacillota</taxon>
        <taxon>Bacilli</taxon>
        <taxon>Bacillales</taxon>
        <taxon>Paenibacillaceae</taxon>
        <taxon>Paenibacillus</taxon>
    </lineage>
</organism>
<evidence type="ECO:0000313" key="2">
    <source>
        <dbReference type="EMBL" id="KOR90192.1"/>
    </source>
</evidence>
<dbReference type="InterPro" id="IPR002921">
    <property type="entry name" value="Fungal_lipase-type"/>
</dbReference>
<dbReference type="EMBL" id="LIUT01000001">
    <property type="protein sequence ID" value="KOR90192.1"/>
    <property type="molecule type" value="Genomic_DNA"/>
</dbReference>